<sequence>MQVEKLLKPTWMIPVVPEGVVLKNHVLAVSEGRIAAIAPASEAGQFEARETVELPGEVLLPGLVNLHSHAAMNLLRGLGPDLCLQDWLQKKIWPAEGRCMGPEFVYEGSRLAGEEMVQSGVTCTNDHYFFPADAARGLTEAGMRCAVSAFLIGFPSAWAKTDDEYLKKAEEVIQQFRGNPRVHVTVAPHAPYTVGDESMRALAGLSERYGLPVHIHIHETAAEIRESMEKYGCRPIERLRRLGIVSSRLISVHSVHLNDEDIGTLARAGASVCHCPSSNLKLASGFAPVERIMKAGINLGIGTDGAASNDKLDMLAETRLAAMLAKATAGDPTAAPVHKMLYAATMGGAKALGWDKEIGSLEASKNADVFSVLLEEITSVPVLEPAAQLLYSAGRENITHVWIDGRLVVEKQQTIRSLSGMSRSRALSIAHKWQNTVEP</sequence>
<keyword evidence="2 4" id="KW-0378">Hydrolase</keyword>
<name>A0ABS9MSN9_9BURK</name>
<reference evidence="4 5" key="1">
    <citation type="submission" date="2022-02" db="EMBL/GenBank/DDBJ databases">
        <title>Mesosutterella porci, a novel member of the family Sutterellaceae from pig feces.</title>
        <authorList>
            <person name="Wylensek D."/>
            <person name="Clavel T."/>
        </authorList>
    </citation>
    <scope>NUCLEOTIDE SEQUENCE [LARGE SCALE GENOMIC DNA]</scope>
    <source>
        <strain evidence="5">oilRF-744-wt-GAM-9</strain>
    </source>
</reference>
<feature type="domain" description="Amidohydrolase-related" evidence="3">
    <location>
        <begin position="58"/>
        <end position="408"/>
    </location>
</feature>
<evidence type="ECO:0000256" key="2">
    <source>
        <dbReference type="ARBA" id="ARBA00022801"/>
    </source>
</evidence>
<dbReference type="PANTHER" id="PTHR43794:SF11">
    <property type="entry name" value="AMIDOHYDROLASE-RELATED DOMAIN-CONTAINING PROTEIN"/>
    <property type="match status" value="1"/>
</dbReference>
<dbReference type="SUPFAM" id="SSF51556">
    <property type="entry name" value="Metallo-dependent hydrolases"/>
    <property type="match status" value="1"/>
</dbReference>
<dbReference type="Gene3D" id="3.20.20.140">
    <property type="entry name" value="Metal-dependent hydrolases"/>
    <property type="match status" value="1"/>
</dbReference>
<comment type="similarity">
    <text evidence="1">Belongs to the metallo-dependent hydrolases superfamily. ATZ/TRZ family.</text>
</comment>
<dbReference type="InterPro" id="IPR006680">
    <property type="entry name" value="Amidohydro-rel"/>
</dbReference>
<dbReference type="NCBIfam" id="NF006549">
    <property type="entry name" value="PRK09045.1"/>
    <property type="match status" value="1"/>
</dbReference>
<dbReference type="InterPro" id="IPR011059">
    <property type="entry name" value="Metal-dep_hydrolase_composite"/>
</dbReference>
<proteinExistence type="inferred from homology"/>
<dbReference type="InterPro" id="IPR050287">
    <property type="entry name" value="MTA/SAH_deaminase"/>
</dbReference>
<evidence type="ECO:0000313" key="5">
    <source>
        <dbReference type="Proteomes" id="UP001297600"/>
    </source>
</evidence>
<dbReference type="PANTHER" id="PTHR43794">
    <property type="entry name" value="AMINOHYDROLASE SSNA-RELATED"/>
    <property type="match status" value="1"/>
</dbReference>
<comment type="caution">
    <text evidence="4">The sequence shown here is derived from an EMBL/GenBank/DDBJ whole genome shotgun (WGS) entry which is preliminary data.</text>
</comment>
<organism evidence="4 5">
    <name type="scientific">Mesosutterella porci</name>
    <dbReference type="NCBI Taxonomy" id="2915351"/>
    <lineage>
        <taxon>Bacteria</taxon>
        <taxon>Pseudomonadati</taxon>
        <taxon>Pseudomonadota</taxon>
        <taxon>Betaproteobacteria</taxon>
        <taxon>Burkholderiales</taxon>
        <taxon>Sutterellaceae</taxon>
        <taxon>Mesosutterella</taxon>
    </lineage>
</organism>
<dbReference type="RefSeq" id="WP_237979070.1">
    <property type="nucleotide sequence ID" value="NZ_JAKNCT010000008.1"/>
</dbReference>
<keyword evidence="5" id="KW-1185">Reference proteome</keyword>
<dbReference type="Pfam" id="PF01979">
    <property type="entry name" value="Amidohydro_1"/>
    <property type="match status" value="1"/>
</dbReference>
<dbReference type="GO" id="GO:0016787">
    <property type="term" value="F:hydrolase activity"/>
    <property type="evidence" value="ECO:0007669"/>
    <property type="project" value="UniProtKB-KW"/>
</dbReference>
<accession>A0ABS9MSN9</accession>
<dbReference type="InterPro" id="IPR032466">
    <property type="entry name" value="Metal_Hydrolase"/>
</dbReference>
<dbReference type="EMBL" id="JAKNCT010000008">
    <property type="protein sequence ID" value="MCG5031339.1"/>
    <property type="molecule type" value="Genomic_DNA"/>
</dbReference>
<protein>
    <submittedName>
        <fullName evidence="4">TRZ/ATZ family hydrolase</fullName>
    </submittedName>
</protein>
<gene>
    <name evidence="4" type="ORF">MAF45_07785</name>
</gene>
<evidence type="ECO:0000313" key="4">
    <source>
        <dbReference type="EMBL" id="MCG5031339.1"/>
    </source>
</evidence>
<evidence type="ECO:0000259" key="3">
    <source>
        <dbReference type="Pfam" id="PF01979"/>
    </source>
</evidence>
<dbReference type="SUPFAM" id="SSF51338">
    <property type="entry name" value="Composite domain of metallo-dependent hydrolases"/>
    <property type="match status" value="1"/>
</dbReference>
<dbReference type="CDD" id="cd01298">
    <property type="entry name" value="ATZ_TRZ_like"/>
    <property type="match status" value="1"/>
</dbReference>
<dbReference type="Proteomes" id="UP001297600">
    <property type="component" value="Unassembled WGS sequence"/>
</dbReference>
<evidence type="ECO:0000256" key="1">
    <source>
        <dbReference type="ARBA" id="ARBA00006745"/>
    </source>
</evidence>
<dbReference type="Gene3D" id="2.30.40.10">
    <property type="entry name" value="Urease, subunit C, domain 1"/>
    <property type="match status" value="1"/>
</dbReference>